<dbReference type="OrthoDB" id="9057547at2"/>
<accession>N9CAA3</accession>
<organism evidence="1 2">
    <name type="scientific">Acinetobacter bouvetii DSM 14964 = CIP 107468</name>
    <dbReference type="NCBI Taxonomy" id="1120925"/>
    <lineage>
        <taxon>Bacteria</taxon>
        <taxon>Pseudomonadati</taxon>
        <taxon>Pseudomonadota</taxon>
        <taxon>Gammaproteobacteria</taxon>
        <taxon>Moraxellales</taxon>
        <taxon>Moraxellaceae</taxon>
        <taxon>Acinetobacter</taxon>
    </lineage>
</organism>
<protein>
    <recommendedName>
        <fullName evidence="3">Integrase DNA-binding domain-containing protein</fullName>
    </recommendedName>
</protein>
<dbReference type="RefSeq" id="WP_005009710.1">
    <property type="nucleotide sequence ID" value="NZ_KB849727.1"/>
</dbReference>
<sequence length="68" mass="8099">MGTISKRTLSDGTLRYRAKTRISRKEYPVYKESKTFSTNKLAEKWLKKRELEIEVNPNVYIQKKPTLH</sequence>
<dbReference type="AlphaFoldDB" id="N9CAA3"/>
<reference evidence="1 2" key="1">
    <citation type="submission" date="2013-02" db="EMBL/GenBank/DDBJ databases">
        <title>The Genome Sequence of Acinetobacter bouvetii CIP 107468.</title>
        <authorList>
            <consortium name="The Broad Institute Genome Sequencing Platform"/>
            <consortium name="The Broad Institute Genome Sequencing Center for Infectious Disease"/>
            <person name="Cerqueira G."/>
            <person name="Feldgarden M."/>
            <person name="Courvalin P."/>
            <person name="Perichon B."/>
            <person name="Grillot-Courvalin C."/>
            <person name="Clermont D."/>
            <person name="Rocha E."/>
            <person name="Yoon E.-J."/>
            <person name="Nemec A."/>
            <person name="Walker B."/>
            <person name="Young S.K."/>
            <person name="Zeng Q."/>
            <person name="Gargeya S."/>
            <person name="Fitzgerald M."/>
            <person name="Haas B."/>
            <person name="Abouelleil A."/>
            <person name="Alvarado L."/>
            <person name="Arachchi H.M."/>
            <person name="Berlin A.M."/>
            <person name="Chapman S.B."/>
            <person name="Dewar J."/>
            <person name="Goldberg J."/>
            <person name="Griggs A."/>
            <person name="Gujja S."/>
            <person name="Hansen M."/>
            <person name="Howarth C."/>
            <person name="Imamovic A."/>
            <person name="Larimer J."/>
            <person name="McCowan C."/>
            <person name="Murphy C."/>
            <person name="Neiman D."/>
            <person name="Pearson M."/>
            <person name="Priest M."/>
            <person name="Roberts A."/>
            <person name="Saif S."/>
            <person name="Shea T."/>
            <person name="Sisk P."/>
            <person name="Sykes S."/>
            <person name="Wortman J."/>
            <person name="Nusbaum C."/>
            <person name="Birren B."/>
        </authorList>
    </citation>
    <scope>NUCLEOTIDE SEQUENCE [LARGE SCALE GENOMIC DNA]</scope>
    <source>
        <strain evidence="1 2">CIP 107468</strain>
    </source>
</reference>
<comment type="caution">
    <text evidence="1">The sequence shown here is derived from an EMBL/GenBank/DDBJ whole genome shotgun (WGS) entry which is preliminary data.</text>
</comment>
<dbReference type="EMBL" id="APQD01000012">
    <property type="protein sequence ID" value="ENV82747.1"/>
    <property type="molecule type" value="Genomic_DNA"/>
</dbReference>
<dbReference type="eggNOG" id="COG0582">
    <property type="taxonomic scope" value="Bacteria"/>
</dbReference>
<name>N9CAA3_9GAMM</name>
<dbReference type="Proteomes" id="UP000018460">
    <property type="component" value="Unassembled WGS sequence"/>
</dbReference>
<keyword evidence="2" id="KW-1185">Reference proteome</keyword>
<gene>
    <name evidence="1" type="ORF">F941_01513</name>
</gene>
<evidence type="ECO:0008006" key="3">
    <source>
        <dbReference type="Google" id="ProtNLM"/>
    </source>
</evidence>
<evidence type="ECO:0000313" key="2">
    <source>
        <dbReference type="Proteomes" id="UP000018460"/>
    </source>
</evidence>
<proteinExistence type="predicted"/>
<evidence type="ECO:0000313" key="1">
    <source>
        <dbReference type="EMBL" id="ENV82747.1"/>
    </source>
</evidence>